<dbReference type="EMBL" id="LZIT01000075">
    <property type="protein sequence ID" value="OBG42615.1"/>
    <property type="molecule type" value="Genomic_DNA"/>
</dbReference>
<feature type="transmembrane region" description="Helical" evidence="1">
    <location>
        <begin position="720"/>
        <end position="739"/>
    </location>
</feature>
<evidence type="ECO:0008006" key="4">
    <source>
        <dbReference type="Google" id="ProtNLM"/>
    </source>
</evidence>
<feature type="transmembrane region" description="Helical" evidence="1">
    <location>
        <begin position="654"/>
        <end position="672"/>
    </location>
</feature>
<feature type="transmembrane region" description="Helical" evidence="1">
    <location>
        <begin position="57"/>
        <end position="77"/>
    </location>
</feature>
<feature type="transmembrane region" description="Helical" evidence="1">
    <location>
        <begin position="760"/>
        <end position="783"/>
    </location>
</feature>
<feature type="transmembrane region" description="Helical" evidence="1">
    <location>
        <begin position="285"/>
        <end position="304"/>
    </location>
</feature>
<feature type="transmembrane region" description="Helical" evidence="1">
    <location>
        <begin position="407"/>
        <end position="426"/>
    </location>
</feature>
<organism evidence="2 3">
    <name type="scientific">Mycobacterium alsense</name>
    <dbReference type="NCBI Taxonomy" id="324058"/>
    <lineage>
        <taxon>Bacteria</taxon>
        <taxon>Bacillati</taxon>
        <taxon>Actinomycetota</taxon>
        <taxon>Actinomycetes</taxon>
        <taxon>Mycobacteriales</taxon>
        <taxon>Mycobacteriaceae</taxon>
        <taxon>Mycobacterium</taxon>
    </lineage>
</organism>
<feature type="transmembrane region" description="Helical" evidence="1">
    <location>
        <begin position="243"/>
        <end position="273"/>
    </location>
</feature>
<dbReference type="AlphaFoldDB" id="A0ABD6P412"/>
<feature type="transmembrane region" description="Helical" evidence="1">
    <location>
        <begin position="346"/>
        <end position="365"/>
    </location>
</feature>
<feature type="transmembrane region" description="Helical" evidence="1">
    <location>
        <begin position="28"/>
        <end position="50"/>
    </location>
</feature>
<keyword evidence="1" id="KW-1133">Transmembrane helix</keyword>
<feature type="transmembrane region" description="Helical" evidence="1">
    <location>
        <begin position="447"/>
        <end position="468"/>
    </location>
</feature>
<proteinExistence type="predicted"/>
<name>A0ABD6P412_9MYCO</name>
<dbReference type="Proteomes" id="UP000092086">
    <property type="component" value="Unassembled WGS sequence"/>
</dbReference>
<keyword evidence="1" id="KW-0472">Membrane</keyword>
<protein>
    <recommendedName>
        <fullName evidence="4">Glycosyltransferase RgtA/B/C/D-like domain-containing protein</fullName>
    </recommendedName>
</protein>
<keyword evidence="1" id="KW-0812">Transmembrane</keyword>
<evidence type="ECO:0000313" key="3">
    <source>
        <dbReference type="Proteomes" id="UP000092086"/>
    </source>
</evidence>
<evidence type="ECO:0000256" key="1">
    <source>
        <dbReference type="SAM" id="Phobius"/>
    </source>
</evidence>
<feature type="transmembrane region" description="Helical" evidence="1">
    <location>
        <begin position="157"/>
        <end position="181"/>
    </location>
</feature>
<comment type="caution">
    <text evidence="2">The sequence shown here is derived from an EMBL/GenBank/DDBJ whole genome shotgun (WGS) entry which is preliminary data.</text>
</comment>
<accession>A0ABD6P412</accession>
<sequence length="817" mass="88048">MVTAPVVPAPSGGPRDRVVWPKKRPYNAIWVLLLCQAGALLIQTLAICVARHGAEGAAGLISICGYGLAFVSALWSLTRPQLTRSLRNTAVVCLGVTTAVLRLLPDPLTFTSFDEQLHLRTLNDIVASHHLFNANPGLGVSPRYPGLETVTVVFHQVGLPLTVAALAVVLVARVVLVLVLCDTVEHLTGNMRSGGLAVAVYAMSAHFVAFNTMFSYQTLALPLALAAVSFIARARWAANPLPLFAGATVCLLAVAVTHHLTSWLTAAFLALWATAEGGRRARRRIFFGALVAAVATTGWAMIQLEFVRDYFGPMIDDLSSQVNHEHRGAFHDDAGFTTPLWERFFLLYYTAALALAAALMILFYVRSVSLRGRSGGRRWEPGALLVVLAAMIPLLLGARVMPTGSEIADRLGTFLFLGLSLLVARASDRWVRLRRVSNSGSWSHRRLVVVQSLALLLATWVFVGGYLMGSGPAWIRLPGSYLVGADRRSMDSETLAAVRWASDELPPGRLVGAERVPAVLLASQAGLYTVMHDRERDVPELYFADEWGPRQSESARALNLRYLYVDQRSAFDRPHLGSYFYRGEKSGRPGDIPERLRLTQAELKKFDDVRGMSTVYRHGPISIYDLGGLYDPTGRDVPEYRIGWARPKTPEVGVGIQLLTGILAGLALALSARSRAGAAVVERLKSFGTASGPALTFAAGLSAVCAGSTGLLLAHVWFGPFVFLAMAVAVLLVNCRWVMSSFRTTALSIKVASGLRWKKWLTAWAMVAIPAGLAIGLSTAGAYSEDVAKVHSILNDPSAVHVPAYGPNPAGSADGSG</sequence>
<gene>
    <name evidence="2" type="ORF">A5672_11480</name>
</gene>
<evidence type="ECO:0000313" key="2">
    <source>
        <dbReference type="EMBL" id="OBG42615.1"/>
    </source>
</evidence>
<feature type="transmembrane region" description="Helical" evidence="1">
    <location>
        <begin position="193"/>
        <end position="214"/>
    </location>
</feature>
<feature type="transmembrane region" description="Helical" evidence="1">
    <location>
        <begin position="381"/>
        <end position="401"/>
    </location>
</feature>
<feature type="transmembrane region" description="Helical" evidence="1">
    <location>
        <begin position="693"/>
        <end position="714"/>
    </location>
</feature>
<reference evidence="2 3" key="1">
    <citation type="submission" date="2016-06" db="EMBL/GenBank/DDBJ databases">
        <authorList>
            <person name="Sutton G."/>
            <person name="Brinkac L."/>
            <person name="Sanka R."/>
            <person name="Adams M."/>
            <person name="Lau E."/>
            <person name="Sam S."/>
            <person name="Sreng N."/>
            <person name="Him V."/>
            <person name="Kerleguer A."/>
            <person name="Cheng S."/>
        </authorList>
    </citation>
    <scope>NUCLEOTIDE SEQUENCE [LARGE SCALE GENOMIC DNA]</scope>
    <source>
        <strain evidence="2 3">E2978</strain>
    </source>
</reference>